<keyword evidence="1" id="KW-0812">Transmembrane</keyword>
<sequence length="70" mass="7702">MNTFLDWLAALIVVVAIIFGYLSISAWLVSTLVTFLFPVELGFWQAFAAIILAHVASSLIFSGLNRRSAQ</sequence>
<feature type="transmembrane region" description="Helical" evidence="1">
    <location>
        <begin position="7"/>
        <end position="37"/>
    </location>
</feature>
<comment type="caution">
    <text evidence="2">The sequence shown here is derived from an EMBL/GenBank/DDBJ whole genome shotgun (WGS) entry which is preliminary data.</text>
</comment>
<gene>
    <name evidence="2" type="ORF">I532_04060</name>
</gene>
<reference evidence="2 3" key="1">
    <citation type="submission" date="2013-03" db="EMBL/GenBank/DDBJ databases">
        <title>Assembly of a new bacterial strain Brevibacillus borstelensis AK1.</title>
        <authorList>
            <person name="Rajan I."/>
            <person name="PoliReddy D."/>
            <person name="Sugumar T."/>
            <person name="Rathinam K."/>
            <person name="Alqarawi S."/>
            <person name="Khalil A.B."/>
            <person name="Sivakumar N."/>
        </authorList>
    </citation>
    <scope>NUCLEOTIDE SEQUENCE [LARGE SCALE GENOMIC DNA]</scope>
    <source>
        <strain evidence="2 3">AK1</strain>
    </source>
</reference>
<keyword evidence="1" id="KW-1133">Transmembrane helix</keyword>
<dbReference type="EMBL" id="APBN01000001">
    <property type="protein sequence ID" value="EMT54750.1"/>
    <property type="molecule type" value="Genomic_DNA"/>
</dbReference>
<protein>
    <submittedName>
        <fullName evidence="2">Uncharacterized protein</fullName>
    </submittedName>
</protein>
<evidence type="ECO:0000313" key="3">
    <source>
        <dbReference type="Proteomes" id="UP000012081"/>
    </source>
</evidence>
<proteinExistence type="predicted"/>
<dbReference type="Proteomes" id="UP000012081">
    <property type="component" value="Unassembled WGS sequence"/>
</dbReference>
<evidence type="ECO:0000313" key="2">
    <source>
        <dbReference type="EMBL" id="EMT54750.1"/>
    </source>
</evidence>
<evidence type="ECO:0000256" key="1">
    <source>
        <dbReference type="SAM" id="Phobius"/>
    </source>
</evidence>
<accession>M8EH05</accession>
<feature type="transmembrane region" description="Helical" evidence="1">
    <location>
        <begin position="43"/>
        <end position="64"/>
    </location>
</feature>
<keyword evidence="3" id="KW-1185">Reference proteome</keyword>
<organism evidence="2 3">
    <name type="scientific">Brevibacillus borstelensis AK1</name>
    <dbReference type="NCBI Taxonomy" id="1300222"/>
    <lineage>
        <taxon>Bacteria</taxon>
        <taxon>Bacillati</taxon>
        <taxon>Bacillota</taxon>
        <taxon>Bacilli</taxon>
        <taxon>Bacillales</taxon>
        <taxon>Paenibacillaceae</taxon>
        <taxon>Brevibacillus</taxon>
    </lineage>
</organism>
<name>M8EH05_9BACL</name>
<dbReference type="AlphaFoldDB" id="M8EH05"/>
<dbReference type="STRING" id="1300222.I532_04060"/>
<keyword evidence="1" id="KW-0472">Membrane</keyword>